<sequence length="297" mass="33834">MDTTRDGRLRRYGELDGKTFLIGVGAAKCATSWLWAYLATLDGVVVSPLKELHFFNAKVRRHAIEDMDTTAIRRLAFHIVQEGDACARLRTEPLFQASVDRVAMMYDDNAYFGHFARLCTGAPDARVVCDITPSYSLMGREGFGAMRAFCASQDVAVKLVYVMRDPVDRLWSHVRYYNHLDSRRNAETSWRDLLDDPRFMGRSDYADAVEALDATFAPGCVHYVFYEDLFTDAALADLCAFLDVEARPTDMSARRNETEIRTPIPDEARALIAERLAPQYDFCRRRFAGRVPERWAL</sequence>
<evidence type="ECO:0000256" key="2">
    <source>
        <dbReference type="ARBA" id="ARBA00023180"/>
    </source>
</evidence>
<dbReference type="GO" id="GO:0008146">
    <property type="term" value="F:sulfotransferase activity"/>
    <property type="evidence" value="ECO:0007669"/>
    <property type="project" value="InterPro"/>
</dbReference>
<dbReference type="AlphaFoldDB" id="A0A8B2NNX5"/>
<evidence type="ECO:0000259" key="3">
    <source>
        <dbReference type="Pfam" id="PF00685"/>
    </source>
</evidence>
<accession>A0A8B2NNX5</accession>
<feature type="domain" description="Sulfotransferase" evidence="3">
    <location>
        <begin position="69"/>
        <end position="249"/>
    </location>
</feature>
<dbReference type="RefSeq" id="WP_111351260.1">
    <property type="nucleotide sequence ID" value="NZ_QHHQ01000007.1"/>
</dbReference>
<dbReference type="Proteomes" id="UP000249590">
    <property type="component" value="Unassembled WGS sequence"/>
</dbReference>
<evidence type="ECO:0000256" key="1">
    <source>
        <dbReference type="ARBA" id="ARBA00022679"/>
    </source>
</evidence>
<dbReference type="PANTHER" id="PTHR10605">
    <property type="entry name" value="HEPARAN SULFATE SULFOTRANSFERASE"/>
    <property type="match status" value="1"/>
</dbReference>
<dbReference type="InterPro" id="IPR000863">
    <property type="entry name" value="Sulfotransferase_dom"/>
</dbReference>
<dbReference type="SUPFAM" id="SSF52540">
    <property type="entry name" value="P-loop containing nucleoside triphosphate hydrolases"/>
    <property type="match status" value="1"/>
</dbReference>
<keyword evidence="2" id="KW-0325">Glycoprotein</keyword>
<proteinExistence type="predicted"/>
<organism evidence="4 5">
    <name type="scientific">Acuticoccus sediminis</name>
    <dbReference type="NCBI Taxonomy" id="2184697"/>
    <lineage>
        <taxon>Bacteria</taxon>
        <taxon>Pseudomonadati</taxon>
        <taxon>Pseudomonadota</taxon>
        <taxon>Alphaproteobacteria</taxon>
        <taxon>Hyphomicrobiales</taxon>
        <taxon>Amorphaceae</taxon>
        <taxon>Acuticoccus</taxon>
    </lineage>
</organism>
<name>A0A8B2NNX5_9HYPH</name>
<reference evidence="4 5" key="1">
    <citation type="submission" date="2018-05" db="EMBL/GenBank/DDBJ databases">
        <title>Acuticoccus sediminis sp. nov., isolated from deep-sea sediment of Indian Ocean.</title>
        <authorList>
            <person name="Liu X."/>
            <person name="Lai Q."/>
            <person name="Du Y."/>
            <person name="Sun F."/>
            <person name="Zhang X."/>
            <person name="Wang S."/>
            <person name="Shao Z."/>
        </authorList>
    </citation>
    <scope>NUCLEOTIDE SEQUENCE [LARGE SCALE GENOMIC DNA]</scope>
    <source>
        <strain evidence="4 5">PTG4-2</strain>
    </source>
</reference>
<comment type="caution">
    <text evidence="4">The sequence shown here is derived from an EMBL/GenBank/DDBJ whole genome shotgun (WGS) entry which is preliminary data.</text>
</comment>
<protein>
    <submittedName>
        <fullName evidence="4">Sulfotransferase</fullName>
    </submittedName>
</protein>
<dbReference type="InterPro" id="IPR027417">
    <property type="entry name" value="P-loop_NTPase"/>
</dbReference>
<dbReference type="EMBL" id="QHHQ01000007">
    <property type="protein sequence ID" value="RAH98389.1"/>
    <property type="molecule type" value="Genomic_DNA"/>
</dbReference>
<dbReference type="OrthoDB" id="981508at2"/>
<keyword evidence="5" id="KW-1185">Reference proteome</keyword>
<evidence type="ECO:0000313" key="5">
    <source>
        <dbReference type="Proteomes" id="UP000249590"/>
    </source>
</evidence>
<dbReference type="Pfam" id="PF00685">
    <property type="entry name" value="Sulfotransfer_1"/>
    <property type="match status" value="1"/>
</dbReference>
<gene>
    <name evidence="4" type="ORF">DLJ53_27220</name>
</gene>
<keyword evidence="1 4" id="KW-0808">Transferase</keyword>
<dbReference type="Gene3D" id="3.40.50.300">
    <property type="entry name" value="P-loop containing nucleotide triphosphate hydrolases"/>
    <property type="match status" value="1"/>
</dbReference>
<dbReference type="InterPro" id="IPR037359">
    <property type="entry name" value="NST/OST"/>
</dbReference>
<dbReference type="PANTHER" id="PTHR10605:SF56">
    <property type="entry name" value="BIFUNCTIONAL HEPARAN SULFATE N-DEACETYLASE_N-SULFOTRANSFERASE"/>
    <property type="match status" value="1"/>
</dbReference>
<evidence type="ECO:0000313" key="4">
    <source>
        <dbReference type="EMBL" id="RAH98389.1"/>
    </source>
</evidence>